<proteinExistence type="inferred from homology"/>
<dbReference type="KEGG" id="ebla:JGUZn3_21590"/>
<name>A0A7H1NUA1_9PROT</name>
<gene>
    <name evidence="7" type="primary">menF</name>
    <name evidence="7" type="ORF">JGUZn3_21590</name>
</gene>
<feature type="domain" description="Chorismate-utilising enzyme C-terminal" evidence="6">
    <location>
        <begin position="132"/>
        <end position="386"/>
    </location>
</feature>
<evidence type="ECO:0000259" key="6">
    <source>
        <dbReference type="Pfam" id="PF00425"/>
    </source>
</evidence>
<evidence type="ECO:0000256" key="5">
    <source>
        <dbReference type="RuleBase" id="RU004516"/>
    </source>
</evidence>
<comment type="cofactor">
    <cofactor evidence="1 5">
        <name>pyridoxal 5'-phosphate</name>
        <dbReference type="ChEBI" id="CHEBI:597326"/>
    </cofactor>
</comment>
<dbReference type="InterPro" id="IPR005801">
    <property type="entry name" value="ADC_synthase"/>
</dbReference>
<reference evidence="7 8" key="1">
    <citation type="submission" date="2020-08" db="EMBL/GenBank/DDBJ databases">
        <title>Complete genome sequence of Entomobacter blattae G55GP.</title>
        <authorList>
            <person name="Poehlein A."/>
            <person name="Guzman J."/>
            <person name="Daniel R."/>
            <person name="Vilcinskas A."/>
        </authorList>
    </citation>
    <scope>NUCLEOTIDE SEQUENCE [LARGE SCALE GENOMIC DNA]</scope>
    <source>
        <strain evidence="7 8">G55GP</strain>
    </source>
</reference>
<dbReference type="GO" id="GO:0046820">
    <property type="term" value="F:4-amino-4-deoxychorismate synthase activity"/>
    <property type="evidence" value="ECO:0007669"/>
    <property type="project" value="TreeGrafter"/>
</dbReference>
<dbReference type="Gene3D" id="3.30.470.10">
    <property type="match status" value="1"/>
</dbReference>
<evidence type="ECO:0000313" key="8">
    <source>
        <dbReference type="Proteomes" id="UP000516349"/>
    </source>
</evidence>
<keyword evidence="4 5" id="KW-0663">Pyridoxal phosphate</keyword>
<dbReference type="InterPro" id="IPR043132">
    <property type="entry name" value="BCAT-like_C"/>
</dbReference>
<dbReference type="InterPro" id="IPR036038">
    <property type="entry name" value="Aminotransferase-like"/>
</dbReference>
<evidence type="ECO:0000256" key="2">
    <source>
        <dbReference type="ARBA" id="ARBA00009320"/>
    </source>
</evidence>
<dbReference type="InterPro" id="IPR043131">
    <property type="entry name" value="BCAT-like_N"/>
</dbReference>
<keyword evidence="8" id="KW-1185">Reference proteome</keyword>
<dbReference type="GO" id="GO:0000162">
    <property type="term" value="P:L-tryptophan biosynthetic process"/>
    <property type="evidence" value="ECO:0007669"/>
    <property type="project" value="TreeGrafter"/>
</dbReference>
<evidence type="ECO:0000256" key="1">
    <source>
        <dbReference type="ARBA" id="ARBA00001933"/>
    </source>
</evidence>
<dbReference type="AlphaFoldDB" id="A0A7H1NUA1"/>
<dbReference type="InterPro" id="IPR018300">
    <property type="entry name" value="Aminotrans_IV_CS"/>
</dbReference>
<dbReference type="SUPFAM" id="SSF56752">
    <property type="entry name" value="D-aminoacid aminotransferase-like PLP-dependent enzymes"/>
    <property type="match status" value="1"/>
</dbReference>
<evidence type="ECO:0000256" key="4">
    <source>
        <dbReference type="ARBA" id="ARBA00022898"/>
    </source>
</evidence>
<evidence type="ECO:0000256" key="3">
    <source>
        <dbReference type="ARBA" id="ARBA00014472"/>
    </source>
</evidence>
<dbReference type="GO" id="GO:0016853">
    <property type="term" value="F:isomerase activity"/>
    <property type="evidence" value="ECO:0007669"/>
    <property type="project" value="UniProtKB-KW"/>
</dbReference>
<dbReference type="InterPro" id="IPR005802">
    <property type="entry name" value="ADC_synth_comp_1"/>
</dbReference>
<dbReference type="SUPFAM" id="SSF56322">
    <property type="entry name" value="ADC synthase"/>
    <property type="match status" value="1"/>
</dbReference>
<dbReference type="InterPro" id="IPR015890">
    <property type="entry name" value="Chorismate_C"/>
</dbReference>
<dbReference type="GO" id="GO:0009396">
    <property type="term" value="P:folic acid-containing compound biosynthetic process"/>
    <property type="evidence" value="ECO:0007669"/>
    <property type="project" value="InterPro"/>
</dbReference>
<dbReference type="PANTHER" id="PTHR11236">
    <property type="entry name" value="AMINOBENZOATE/ANTHRANILATE SYNTHASE"/>
    <property type="match status" value="1"/>
</dbReference>
<dbReference type="PROSITE" id="PS00770">
    <property type="entry name" value="AA_TRANSFER_CLASS_4"/>
    <property type="match status" value="1"/>
</dbReference>
<dbReference type="NCBIfam" id="TIGR00553">
    <property type="entry name" value="pabB"/>
    <property type="match status" value="1"/>
</dbReference>
<keyword evidence="7" id="KW-0413">Isomerase</keyword>
<dbReference type="PRINTS" id="PR00095">
    <property type="entry name" value="ANTSNTHASEI"/>
</dbReference>
<dbReference type="EMBL" id="CP060244">
    <property type="protein sequence ID" value="QNT79361.1"/>
    <property type="molecule type" value="Genomic_DNA"/>
</dbReference>
<protein>
    <recommendedName>
        <fullName evidence="3">Probable branched-chain-amino-acid aminotransferase</fullName>
    </recommendedName>
</protein>
<dbReference type="Gene3D" id="3.20.10.10">
    <property type="entry name" value="D-amino Acid Aminotransferase, subunit A, domain 2"/>
    <property type="match status" value="1"/>
</dbReference>
<dbReference type="InterPro" id="IPR001544">
    <property type="entry name" value="Aminotrans_IV"/>
</dbReference>
<dbReference type="RefSeq" id="WP_203413530.1">
    <property type="nucleotide sequence ID" value="NZ_CP060244.1"/>
</dbReference>
<dbReference type="Proteomes" id="UP000516349">
    <property type="component" value="Chromosome"/>
</dbReference>
<dbReference type="InterPro" id="IPR019999">
    <property type="entry name" value="Anth_synth_I-like"/>
</dbReference>
<evidence type="ECO:0000313" key="7">
    <source>
        <dbReference type="EMBL" id="QNT79361.1"/>
    </source>
</evidence>
<comment type="similarity">
    <text evidence="2">Belongs to the class-IV pyridoxal-phosphate-dependent aminotransferase family.</text>
</comment>
<organism evidence="7 8">
    <name type="scientific">Entomobacter blattae</name>
    <dbReference type="NCBI Taxonomy" id="2762277"/>
    <lineage>
        <taxon>Bacteria</taxon>
        <taxon>Pseudomonadati</taxon>
        <taxon>Pseudomonadota</taxon>
        <taxon>Alphaproteobacteria</taxon>
        <taxon>Acetobacterales</taxon>
        <taxon>Acetobacteraceae</taxon>
        <taxon>Entomobacter</taxon>
    </lineage>
</organism>
<accession>A0A7H1NUA1</accession>
<dbReference type="PANTHER" id="PTHR11236:SF50">
    <property type="entry name" value="AMINODEOXYCHORISMATE SYNTHASE COMPONENT 1"/>
    <property type="match status" value="1"/>
</dbReference>
<dbReference type="Gene3D" id="3.60.120.10">
    <property type="entry name" value="Anthranilate synthase"/>
    <property type="match status" value="1"/>
</dbReference>
<dbReference type="Pfam" id="PF00425">
    <property type="entry name" value="Chorismate_bind"/>
    <property type="match status" value="1"/>
</dbReference>
<sequence length="626" mass="71365">MHHPHSSDVFLLFDDQIKGTSQLFSNPLVKISCQRPEELVGCLQKMDSLRQKGWFLAGYLSYEAGYTLMEFPKTLHPTRTASTPILEFYAFKAPQFLTSSEVETFLLQQSSSHASKLASPPVITNIHAGVTFETYQQNFQKITQALLNGEIYQINYTFPLHFQFQGAFSTLYQKLRKTQKTAYSAWLSLPDYSIISLSPELFFKKQHHLIQTRPMKGTIQRGKDQAEDLHLQHTMLADSKTQAENLMIVDLLRNDLSRIAQNHSVKVEQLFKIETYETLHQLVSSITAHISPTLSLQEILKALFPCGSVTGAPKYAAMKLINHLEAASREVYTGAIGYITPDNDMCFNVPIRTLFIKQSGHGTMGIGSGIVMDSDVQSEWKECFLKADFLKKTNNSFQLIEALYLPSFTKSTFQRVPNHLLRHLERLKNSAQVFGFTMPEEPIKNALLDFCQTLSSAAQKIRLTLDQTGHFTLTASVAEEPVGVQLIRIELEEKVSSTDIFLYHKTTHRPLYTKYWDLCQKQGLYDCLFINQHHIITESTRHNFFIKQGDIFYTSPLSSGLLDGITRRLLLEQKQNIYREKNLTCQDILNADELYLTNAVRGMVKVKLCPQTLFELTQLGYKKVTA</sequence>
<dbReference type="Pfam" id="PF01063">
    <property type="entry name" value="Aminotran_4"/>
    <property type="match status" value="1"/>
</dbReference>